<evidence type="ECO:0000256" key="4">
    <source>
        <dbReference type="ARBA" id="ARBA00022806"/>
    </source>
</evidence>
<feature type="domain" description="UvrD-like helicase C-terminal" evidence="14">
    <location>
        <begin position="263"/>
        <end position="522"/>
    </location>
</feature>
<gene>
    <name evidence="15" type="ORF">G205_10258</name>
</gene>
<dbReference type="Gene3D" id="3.40.50.300">
    <property type="entry name" value="P-loop containing nucleotide triphosphate hydrolases"/>
    <property type="match status" value="3"/>
</dbReference>
<keyword evidence="5 10" id="KW-0067">ATP-binding</keyword>
<dbReference type="Gene3D" id="1.10.486.10">
    <property type="entry name" value="PCRA, domain 4"/>
    <property type="match status" value="2"/>
</dbReference>
<feature type="domain" description="HRDC" evidence="12">
    <location>
        <begin position="599"/>
        <end position="679"/>
    </location>
</feature>
<evidence type="ECO:0000259" key="14">
    <source>
        <dbReference type="PROSITE" id="PS51217"/>
    </source>
</evidence>
<dbReference type="InterPro" id="IPR013986">
    <property type="entry name" value="DExx_box_DNA_helicase_dom_sf"/>
</dbReference>
<dbReference type="InterPro" id="IPR002121">
    <property type="entry name" value="HRDC_dom"/>
</dbReference>
<evidence type="ECO:0000256" key="9">
    <source>
        <dbReference type="ARBA" id="ARBA00048988"/>
    </source>
</evidence>
<dbReference type="FunFam" id="3.40.50.300:FF:001181">
    <property type="entry name" value="DNA helicase"/>
    <property type="match status" value="1"/>
</dbReference>
<dbReference type="CDD" id="cd18807">
    <property type="entry name" value="SF1_C_UvrD"/>
    <property type="match status" value="1"/>
</dbReference>
<keyword evidence="2 10" id="KW-0547">Nucleotide-binding</keyword>
<evidence type="ECO:0000313" key="16">
    <source>
        <dbReference type="Proteomes" id="UP000011189"/>
    </source>
</evidence>
<dbReference type="PROSITE" id="PS50967">
    <property type="entry name" value="HRDC"/>
    <property type="match status" value="1"/>
</dbReference>
<evidence type="ECO:0000256" key="2">
    <source>
        <dbReference type="ARBA" id="ARBA00022741"/>
    </source>
</evidence>
<dbReference type="GO" id="GO:0005524">
    <property type="term" value="F:ATP binding"/>
    <property type="evidence" value="ECO:0007669"/>
    <property type="project" value="UniProtKB-UniRule"/>
</dbReference>
<feature type="compositionally biased region" description="Basic residues" evidence="11">
    <location>
        <begin position="761"/>
        <end position="770"/>
    </location>
</feature>
<reference evidence="16" key="1">
    <citation type="journal article" date="2013" name="Genome Announc.">
        <title>Draft Genome Sequence of the 2-Chloro-4-Nitrophenol-Degrading Bacterium Arthrobacter sp. Strain SJCon.</title>
        <authorList>
            <person name="Vikram S."/>
            <person name="Kumar S."/>
            <person name="Vaidya B."/>
            <person name="Pinnaka A.K."/>
            <person name="Raghava G.P."/>
        </authorList>
    </citation>
    <scope>NUCLEOTIDE SEQUENCE [LARGE SCALE GENOMIC DNA]</scope>
    <source>
        <strain evidence="16">SJCon</strain>
    </source>
</reference>
<keyword evidence="6" id="KW-0413">Isomerase</keyword>
<dbReference type="SUPFAM" id="SSF47819">
    <property type="entry name" value="HRDC-like"/>
    <property type="match status" value="1"/>
</dbReference>
<feature type="binding site" evidence="10">
    <location>
        <begin position="3"/>
        <end position="10"/>
    </location>
    <ligand>
        <name>ATP</name>
        <dbReference type="ChEBI" id="CHEBI:30616"/>
    </ligand>
</feature>
<comment type="caution">
    <text evidence="15">The sequence shown here is derived from an EMBL/GenBank/DDBJ whole genome shotgun (WGS) entry which is preliminary data.</text>
</comment>
<dbReference type="Pfam" id="PF13361">
    <property type="entry name" value="UvrD_C"/>
    <property type="match status" value="2"/>
</dbReference>
<name>L8TSK7_9MICC</name>
<protein>
    <recommendedName>
        <fullName evidence="8">DNA 3'-5' helicase</fullName>
        <ecNumber evidence="8">5.6.2.4</ecNumber>
    </recommendedName>
</protein>
<dbReference type="InterPro" id="IPR027417">
    <property type="entry name" value="P-loop_NTPase"/>
</dbReference>
<comment type="catalytic activity">
    <reaction evidence="9">
        <text>ATP + H2O = ADP + phosphate + H(+)</text>
        <dbReference type="Rhea" id="RHEA:13065"/>
        <dbReference type="ChEBI" id="CHEBI:15377"/>
        <dbReference type="ChEBI" id="CHEBI:15378"/>
        <dbReference type="ChEBI" id="CHEBI:30616"/>
        <dbReference type="ChEBI" id="CHEBI:43474"/>
        <dbReference type="ChEBI" id="CHEBI:456216"/>
        <dbReference type="EC" id="5.6.2.4"/>
    </reaction>
</comment>
<comment type="similarity">
    <text evidence="1">Belongs to the helicase family. UvrD subfamily.</text>
</comment>
<sequence length="844" mass="90471">MLAGAGTGKTRAITHRIAYGVHSGVYTPQRLLAVTFTARAAAEMRSRLRDLGAGNVQARTFHAAALRQLQFFWPQAVGGSLPNLLDHKAQMLAEAARRLRLSTDRASIRDLASEIEWAKVSMLTPANYLENAQGRGTPGGFDLTAVARVFQAYEDVKTDRNVIDFEDVLLITVGILQEDERVAATVREQYRHFVVDEYQDVSPLQQRLLDLWLGGRDELCVVGDASQTIYSFTGASPRHLLDFKARYPQASVVKLIRDYRSTPQVVKLANDLLAARRSGGPAADAAWATPLQLVAQRPAGPVPTFTECADDEAEAATVAQKIKALIDAGTPASEVAILFRTNGQSEAYEQALAAAGIGYQLRGGERFFARKEVRDAILQLRAATRAASEADAPEPLGQLVRDIVASLGYTDSAPHSGGALRERWESLAALVALADELVQNRGPQFGLVDFVNELQERSLAQHAPTVQGVTLASLHAAKGLEWDAVFLVGLSEGLMPISFADSPESVDEERRLLYVGITRAREHLALSWSTARTPGGRANRKPSRFLDGLRPASVASSSTRGKGPAPRRKAAAPAVCRVCGSMLATGAERKVGRCNACPPGYEEQTFDALRNWRRSVAVSADIPAFVVFTDATLTAIAEARPASLEELAGLAGWALRSWRNTGKTCSGSWPKAPPCEPRSRGREPAGSCAPDHHRGGRAGGGTPFRPPYPHRGGFLGERDSRRRHSGPVHGSPGVRVGPAHAGQAAAAGGAARGFRPEATRLGRRTCRPRHPPLGTLPGRARRPNVRKVGEQPELAVGFSNTRGRNHPALGQTPSHAAVGHRLCPAARACPSAGGRAQCSVLEAA</sequence>
<evidence type="ECO:0000256" key="5">
    <source>
        <dbReference type="ARBA" id="ARBA00022840"/>
    </source>
</evidence>
<dbReference type="PROSITE" id="PS51217">
    <property type="entry name" value="UVRD_HELICASE_CTER"/>
    <property type="match status" value="1"/>
</dbReference>
<keyword evidence="16" id="KW-1185">Reference proteome</keyword>
<dbReference type="PANTHER" id="PTHR11070:SF69">
    <property type="entry name" value="ATP-DEPENDENT DNA HELICASE UVRD2"/>
    <property type="match status" value="1"/>
</dbReference>
<evidence type="ECO:0000256" key="7">
    <source>
        <dbReference type="ARBA" id="ARBA00034617"/>
    </source>
</evidence>
<feature type="domain" description="UvrD-like helicase ATP-binding" evidence="13">
    <location>
        <begin position="1"/>
        <end position="262"/>
    </location>
</feature>
<keyword evidence="4 10" id="KW-0347">Helicase</keyword>
<dbReference type="GO" id="GO:0016887">
    <property type="term" value="F:ATP hydrolysis activity"/>
    <property type="evidence" value="ECO:0007669"/>
    <property type="project" value="RHEA"/>
</dbReference>
<dbReference type="EMBL" id="AOFD01000019">
    <property type="protein sequence ID" value="ELT44641.1"/>
    <property type="molecule type" value="Genomic_DNA"/>
</dbReference>
<organism evidence="15 16">
    <name type="scientific">Arthrobacter nitrophenolicus</name>
    <dbReference type="NCBI Taxonomy" id="683150"/>
    <lineage>
        <taxon>Bacteria</taxon>
        <taxon>Bacillati</taxon>
        <taxon>Actinomycetota</taxon>
        <taxon>Actinomycetes</taxon>
        <taxon>Micrococcales</taxon>
        <taxon>Micrococcaceae</taxon>
        <taxon>Arthrobacter</taxon>
    </lineage>
</organism>
<dbReference type="SUPFAM" id="SSF52540">
    <property type="entry name" value="P-loop containing nucleoside triphosphate hydrolases"/>
    <property type="match status" value="1"/>
</dbReference>
<dbReference type="PROSITE" id="PS51198">
    <property type="entry name" value="UVRD_HELICASE_ATP_BIND"/>
    <property type="match status" value="1"/>
</dbReference>
<evidence type="ECO:0000259" key="13">
    <source>
        <dbReference type="PROSITE" id="PS51198"/>
    </source>
</evidence>
<feature type="compositionally biased region" description="Low complexity" evidence="11">
    <location>
        <begin position="737"/>
        <end position="753"/>
    </location>
</feature>
<evidence type="ECO:0000256" key="10">
    <source>
        <dbReference type="PROSITE-ProRule" id="PRU00560"/>
    </source>
</evidence>
<dbReference type="GO" id="GO:0000725">
    <property type="term" value="P:recombinational repair"/>
    <property type="evidence" value="ECO:0007669"/>
    <property type="project" value="TreeGrafter"/>
</dbReference>
<dbReference type="Gene3D" id="1.10.10.160">
    <property type="match status" value="1"/>
</dbReference>
<evidence type="ECO:0000256" key="6">
    <source>
        <dbReference type="ARBA" id="ARBA00023235"/>
    </source>
</evidence>
<dbReference type="Proteomes" id="UP000011189">
    <property type="component" value="Unassembled WGS sequence"/>
</dbReference>
<evidence type="ECO:0000256" key="11">
    <source>
        <dbReference type="SAM" id="MobiDB-lite"/>
    </source>
</evidence>
<dbReference type="AlphaFoldDB" id="L8TSK7"/>
<comment type="catalytic activity">
    <reaction evidence="7">
        <text>Couples ATP hydrolysis with the unwinding of duplex DNA by translocating in the 3'-5' direction.</text>
        <dbReference type="EC" id="5.6.2.4"/>
    </reaction>
</comment>
<evidence type="ECO:0000313" key="15">
    <source>
        <dbReference type="EMBL" id="ELT44641.1"/>
    </source>
</evidence>
<dbReference type="Pfam" id="PF00570">
    <property type="entry name" value="HRDC"/>
    <property type="match status" value="1"/>
</dbReference>
<dbReference type="GO" id="GO:0003677">
    <property type="term" value="F:DNA binding"/>
    <property type="evidence" value="ECO:0007669"/>
    <property type="project" value="InterPro"/>
</dbReference>
<dbReference type="GO" id="GO:0005829">
    <property type="term" value="C:cytosol"/>
    <property type="evidence" value="ECO:0007669"/>
    <property type="project" value="TreeGrafter"/>
</dbReference>
<dbReference type="PANTHER" id="PTHR11070">
    <property type="entry name" value="UVRD / RECB / PCRA DNA HELICASE FAMILY MEMBER"/>
    <property type="match status" value="1"/>
</dbReference>
<dbReference type="CDD" id="cd17932">
    <property type="entry name" value="DEXQc_UvrD"/>
    <property type="match status" value="1"/>
</dbReference>
<dbReference type="InterPro" id="IPR014017">
    <property type="entry name" value="DNA_helicase_UvrD-like_C"/>
</dbReference>
<dbReference type="InterPro" id="IPR044876">
    <property type="entry name" value="HRDC_dom_sf"/>
</dbReference>
<dbReference type="EC" id="5.6.2.4" evidence="8"/>
<evidence type="ECO:0000256" key="1">
    <source>
        <dbReference type="ARBA" id="ARBA00009922"/>
    </source>
</evidence>
<dbReference type="GO" id="GO:0033202">
    <property type="term" value="C:DNA helicase complex"/>
    <property type="evidence" value="ECO:0007669"/>
    <property type="project" value="TreeGrafter"/>
</dbReference>
<feature type="region of interest" description="Disordered" evidence="11">
    <location>
        <begin position="661"/>
        <end position="781"/>
    </location>
</feature>
<dbReference type="InterPro" id="IPR010997">
    <property type="entry name" value="HRDC-like_sf"/>
</dbReference>
<dbReference type="InterPro" id="IPR000212">
    <property type="entry name" value="DNA_helicase_UvrD/REP"/>
</dbReference>
<evidence type="ECO:0000256" key="8">
    <source>
        <dbReference type="ARBA" id="ARBA00034808"/>
    </source>
</evidence>
<dbReference type="PATRIC" id="fig|683150.5.peg.2025"/>
<accession>L8TSK7</accession>
<keyword evidence="3 10" id="KW-0378">Hydrolase</keyword>
<proteinExistence type="inferred from homology"/>
<evidence type="ECO:0000259" key="12">
    <source>
        <dbReference type="PROSITE" id="PS50967"/>
    </source>
</evidence>
<evidence type="ECO:0000256" key="3">
    <source>
        <dbReference type="ARBA" id="ARBA00022801"/>
    </source>
</evidence>
<dbReference type="InterPro" id="IPR014016">
    <property type="entry name" value="UvrD-like_ATP-bd"/>
</dbReference>
<dbReference type="SMR" id="L8TSK7"/>
<dbReference type="Gene3D" id="1.10.150.80">
    <property type="entry name" value="HRDC domain"/>
    <property type="match status" value="1"/>
</dbReference>
<dbReference type="Pfam" id="PF00580">
    <property type="entry name" value="UvrD-helicase"/>
    <property type="match status" value="1"/>
</dbReference>
<dbReference type="GO" id="GO:0043138">
    <property type="term" value="F:3'-5' DNA helicase activity"/>
    <property type="evidence" value="ECO:0007669"/>
    <property type="project" value="UniProtKB-EC"/>
</dbReference>